<dbReference type="EMBL" id="MH155868">
    <property type="protein sequence ID" value="AWN05108.1"/>
    <property type="molecule type" value="Genomic_DNA"/>
</dbReference>
<dbReference type="Proteomes" id="UP000247075">
    <property type="component" value="Segment"/>
</dbReference>
<proteinExistence type="predicted"/>
<evidence type="ECO:0000313" key="2">
    <source>
        <dbReference type="Proteomes" id="UP000247075"/>
    </source>
</evidence>
<dbReference type="GeneID" id="55608268"/>
<dbReference type="RefSeq" id="YP_009838063.1">
    <property type="nucleotide sequence ID" value="NC_048706.1"/>
</dbReference>
<gene>
    <name evidence="1" type="primary">6</name>
    <name evidence="1" type="ORF">SEA_FLOWERPOWER_6</name>
</gene>
<name>A0A2U8UND5_9CAUD</name>
<reference evidence="1 2" key="1">
    <citation type="submission" date="2018-04" db="EMBL/GenBank/DDBJ databases">
        <authorList>
            <person name="Richter O.R."/>
            <person name="Sprando J."/>
            <person name="Abi J.R."/>
            <person name="Abidin Z.U."/>
            <person name="Aboumatar N."/>
            <person name="Aguilar F.A."/>
            <person name="Ahmed M."/>
            <person name="Aklilu M."/>
            <person name="Ali S.Z."/>
            <person name="Araia S."/>
            <person name="Asbury H."/>
            <person name="Atkinson A.N."/>
            <person name="Azam A.M."/>
            <person name="Bell J.L."/>
            <person name="Bhagat S."/>
            <person name="Bhatti J.A."/>
            <person name="Bhavsar J."/>
            <person name="Blocker D."/>
            <person name="Bonhomme B."/>
            <person name="Buker C.Y."/>
            <person name="Burnett T.D."/>
            <person name="Campbell R.L."/>
            <person name="Campbell S.M."/>
            <person name="Carinugan C.L."/>
            <person name="Chan P.R."/>
            <person name="Chen S."/>
            <person name="Dahne M."/>
            <person name="Dang V.Q."/>
            <person name="Ding J.R."/>
            <person name="Dunn G.L."/>
            <person name="Flores O.S."/>
            <person name="Frank D.N."/>
            <person name="Gonzalez N."/>
            <person name="Goryunova E."/>
            <person name="Hoang T."/>
            <person name="Hollenhorst D."/>
            <person name="Hora A.B."/>
            <person name="Hutchison A.S."/>
            <person name="Huynh A."/>
            <person name="Jani A."/>
            <person name="Jawed T."/>
            <person name="Jeffries M.J."/>
            <person name="Jian G.M."/>
            <person name="Joshi C."/>
            <person name="Kallab S."/>
            <person name="Kang L."/>
            <person name="Khan A."/>
            <person name="Klontz C.M."/>
            <person name="Koert M."/>
            <person name="Lagasca A."/>
            <person name="Lakhani A."/>
            <person name="Larsen A."/>
            <person name="Le A."/>
            <person name="Lee D.Y."/>
            <person name="Lembirik S."/>
            <person name="Lenus S."/>
            <person name="Lesniewski A.M."/>
            <person name="Lu W."/>
            <person name="Mamarakhimova Z."/>
            <person name="Mason S."/>
            <person name="Mathew L.K."/>
            <person name="Mattson C.L."/>
            <person name="Mian U.H."/>
            <person name="Morcos G.S."/>
            <person name="Muhler C.W."/>
            <person name="Naeem N.-U.-A."/>
            <person name="Namagiri S."/>
            <person name="Nassehi T."/>
            <person name="Nazarian M."/>
            <person name="Neal R.A."/>
            <person name="Negash K."/>
            <person name="Ngaleu B.J."/>
            <person name="Nguyen B.T."/>
            <person name="Nguyen K.V."/>
            <person name="Odili J.C."/>
            <person name="Ogletree A."/>
            <person name="Okojie E."/>
            <person name="Olajide T.E."/>
            <person name="Onwukwe C.S."/>
            <person name="Ozako O."/>
            <person name="Pakala M."/>
            <person name="Patel P."/>
            <person name="Patel H.J."/>
            <person name="Patel R."/>
            <person name="Paudel H."/>
            <person name="Pikounis A.J."/>
            <person name="Qazi M.A."/>
            <person name="Quiroz J.N."/>
            <person name="Ramachandran P.N."/>
            <person name="Rashford R.L."/>
            <person name="Rivera J."/>
            <person name="Romero F.D."/>
            <person name="Saba P.A."/>
            <person name="Sabu R.L."/>
            <person name="Saeed O.S."/>
            <person name="Saraf S."/>
            <person name="Scarano A.L."/>
            <person name="Sciandra C."/>
            <person name="Shakarov P."/>
            <person name="Sharma A."/>
            <person name="Singh K."/>
            <person name="Singh S."/>
            <person name="Spindler S.E."/>
            <person name="Szymanik K.H."/>
            <person name="Tahir M."/>
            <person name="Tchuinte L.U."/>
            <person name="Thakkar V."/>
            <person name="Tombo Z.B."/>
            <person name="Touma A."/>
            <person name="Tran J.N."/>
            <person name="Tran N."/>
            <person name="Truong D.H."/>
            <person name="Turner M.D."/>
            <person name="Vidmar M."/>
            <person name="Vuong K."/>
            <person name="Wilson B."/>
            <person name="Xie C.L."/>
            <person name="Yasinova A.G."/>
            <person name="Yu A.M."/>
            <person name="Zolnerowich N."/>
            <person name="Cortez R."/>
            <person name="Greis H.L."/>
            <person name="Lee M."/>
            <person name="Mantzavinos A."/>
            <person name="Mohamed I.R."/>
            <person name="Patel P."/>
            <person name="Puglisi K.M."/>
            <person name="Bhattacharya M."/>
            <person name="Correa-Mendez M."/>
            <person name="Fabian M."/>
            <person name="Reger N."/>
            <person name="Tran K."/>
            <person name="Erill I."/>
            <person name="Caruso S.M."/>
            <person name="Garlena R.A."/>
            <person name="Russell D.A."/>
            <person name="Pope W.H."/>
            <person name="Jacobs-Sera D."/>
            <person name="Hatfull G.F."/>
        </authorList>
    </citation>
    <scope>NUCLEOTIDE SEQUENCE [LARGE SCALE GENOMIC DNA]</scope>
</reference>
<sequence>MDEYEVEVEEYEVVPLKHSRWSLLVLGASWMAGVAAQTAKTLELVSIAAAQHNLHKREESQFYEIVRDEDG</sequence>
<protein>
    <submittedName>
        <fullName evidence="1">Uncharacterized protein</fullName>
    </submittedName>
</protein>
<organism evidence="1 2">
    <name type="scientific">Streptomyces phage FlowerPower</name>
    <dbReference type="NCBI Taxonomy" id="2182408"/>
    <lineage>
        <taxon>Viruses</taxon>
        <taxon>Duplodnaviria</taxon>
        <taxon>Heunggongvirae</taxon>
        <taxon>Uroviricota</taxon>
        <taxon>Caudoviricetes</taxon>
        <taxon>Beephvirinae</taxon>
        <taxon>Flowerpowervirus</taxon>
        <taxon>Flowerpowervirus flowerpower</taxon>
    </lineage>
</organism>
<keyword evidence="2" id="KW-1185">Reference proteome</keyword>
<evidence type="ECO:0000313" key="1">
    <source>
        <dbReference type="EMBL" id="AWN05108.1"/>
    </source>
</evidence>
<dbReference type="KEGG" id="vg:55608268"/>
<accession>A0A2U8UND5</accession>